<gene>
    <name evidence="2" type="ORF">CENDO_02210</name>
</gene>
<evidence type="ECO:0000313" key="2">
    <source>
        <dbReference type="EMBL" id="QCB27740.1"/>
    </source>
</evidence>
<evidence type="ECO:0000313" key="3">
    <source>
        <dbReference type="Proteomes" id="UP000296352"/>
    </source>
</evidence>
<reference evidence="2 3" key="1">
    <citation type="submission" date="2019-04" db="EMBL/GenBank/DDBJ databases">
        <title>Corynebacterium endometrii sp. nov., isolated from the uterus of a cow with endometritis.</title>
        <authorList>
            <person name="Ballas P."/>
            <person name="Ruckert C."/>
            <person name="Wagener K."/>
            <person name="Drillich M."/>
            <person name="Kaempfer P."/>
            <person name="Busse H.-J."/>
            <person name="Ehling-Schulz M."/>
        </authorList>
    </citation>
    <scope>NUCLEOTIDE SEQUENCE [LARGE SCALE GENOMIC DNA]</scope>
    <source>
        <strain evidence="2 3">LMM-1653</strain>
    </source>
</reference>
<feature type="compositionally biased region" description="Pro residues" evidence="1">
    <location>
        <begin position="274"/>
        <end position="288"/>
    </location>
</feature>
<feature type="compositionally biased region" description="Pro residues" evidence="1">
    <location>
        <begin position="459"/>
        <end position="488"/>
    </location>
</feature>
<dbReference type="OrthoDB" id="4411700at2"/>
<feature type="compositionally biased region" description="Pro residues" evidence="1">
    <location>
        <begin position="225"/>
        <end position="239"/>
    </location>
</feature>
<feature type="compositionally biased region" description="Low complexity" evidence="1">
    <location>
        <begin position="489"/>
        <end position="512"/>
    </location>
</feature>
<protein>
    <submittedName>
        <fullName evidence="2">Uncharacterized protein</fullName>
    </submittedName>
</protein>
<evidence type="ECO:0000256" key="1">
    <source>
        <dbReference type="SAM" id="MobiDB-lite"/>
    </source>
</evidence>
<name>A0A4P7QEH0_9CORY</name>
<dbReference type="RefSeq" id="WP_136140571.1">
    <property type="nucleotide sequence ID" value="NZ_CP039247.1"/>
</dbReference>
<dbReference type="KEGG" id="cee:CENDO_02210"/>
<feature type="region of interest" description="Disordered" evidence="1">
    <location>
        <begin position="211"/>
        <end position="288"/>
    </location>
</feature>
<dbReference type="EMBL" id="CP039247">
    <property type="protein sequence ID" value="QCB27740.1"/>
    <property type="molecule type" value="Genomic_DNA"/>
</dbReference>
<feature type="compositionally biased region" description="Pro residues" evidence="1">
    <location>
        <begin position="404"/>
        <end position="414"/>
    </location>
</feature>
<dbReference type="Proteomes" id="UP000296352">
    <property type="component" value="Chromosome"/>
</dbReference>
<proteinExistence type="predicted"/>
<feature type="region of interest" description="Disordered" evidence="1">
    <location>
        <begin position="403"/>
        <end position="522"/>
    </location>
</feature>
<sequence>MKTAAASLLNDFSSAVGDFQLAAMGAYRGPSMPITMLREAIGTVDGLNTAALVDATQAAVTSRGGSSIDYSVQGSAGSFLRDLIIDTLGGVAGGTIASLVSKQLDSFSQERSDADSIAKGVEGCARAIDSIVDTSDSFMSEVIGAVTPVIQILTAVIKRTPAGRLAALIIPIAAGLIDNTMGVLSRQCRDRDTHIDECYAEMERRCDEMLSNNPPCECPDNAPAPERPTPEGEPNPQPDAEPGANTKTDPFECTLPPAEPAGNPDKPAREQAPAPVPSPGVCPEPNPATLPVADAPECARRVTQAVVDFQECAQRTHASLNKSIEANVNGSITGAINGAVNGAINNAIAGAHDVVADAQKAINSAASSCLGTLGAVGAGVAAVGLGVAAYAVAGCVGLTEPDCAPEPEPAPEPAPRPEPKPEPEPAPPAEPEAVPVKDCVETDDSVIEPPPELSQVEEPAPPPKKQIPAPGPQLEPEPAPQPAPPPASPSTELTSSTQAQSSVTTQSSVQQSWERARKAGQW</sequence>
<accession>A0A4P7QEH0</accession>
<dbReference type="AlphaFoldDB" id="A0A4P7QEH0"/>
<keyword evidence="3" id="KW-1185">Reference proteome</keyword>
<organism evidence="2 3">
    <name type="scientific">Corynebacterium endometrii</name>
    <dbReference type="NCBI Taxonomy" id="2488819"/>
    <lineage>
        <taxon>Bacteria</taxon>
        <taxon>Bacillati</taxon>
        <taxon>Actinomycetota</taxon>
        <taxon>Actinomycetes</taxon>
        <taxon>Mycobacteriales</taxon>
        <taxon>Corynebacteriaceae</taxon>
        <taxon>Corynebacterium</taxon>
    </lineage>
</organism>